<protein>
    <submittedName>
        <fullName evidence="1">Uncharacterized protein</fullName>
    </submittedName>
</protein>
<proteinExistence type="predicted"/>
<reference evidence="1" key="1">
    <citation type="submission" date="2018-02" db="EMBL/GenBank/DDBJ databases">
        <title>Rhizophora mucronata_Transcriptome.</title>
        <authorList>
            <person name="Meera S.P."/>
            <person name="Sreeshan A."/>
            <person name="Augustine A."/>
        </authorList>
    </citation>
    <scope>NUCLEOTIDE SEQUENCE</scope>
    <source>
        <tissue evidence="1">Leaf</tissue>
    </source>
</reference>
<name>A0A2P2KG96_RHIMU</name>
<dbReference type="AlphaFoldDB" id="A0A2P2KG96"/>
<evidence type="ECO:0000313" key="1">
    <source>
        <dbReference type="EMBL" id="MBX04746.1"/>
    </source>
</evidence>
<organism evidence="1">
    <name type="scientific">Rhizophora mucronata</name>
    <name type="common">Asiatic mangrove</name>
    <dbReference type="NCBI Taxonomy" id="61149"/>
    <lineage>
        <taxon>Eukaryota</taxon>
        <taxon>Viridiplantae</taxon>
        <taxon>Streptophyta</taxon>
        <taxon>Embryophyta</taxon>
        <taxon>Tracheophyta</taxon>
        <taxon>Spermatophyta</taxon>
        <taxon>Magnoliopsida</taxon>
        <taxon>eudicotyledons</taxon>
        <taxon>Gunneridae</taxon>
        <taxon>Pentapetalae</taxon>
        <taxon>rosids</taxon>
        <taxon>fabids</taxon>
        <taxon>Malpighiales</taxon>
        <taxon>Rhizophoraceae</taxon>
        <taxon>Rhizophora</taxon>
    </lineage>
</organism>
<sequence length="39" mass="4535">MHAMQVEVTHPPVGACFFKQRIHLRLKAQEERVLIPKVP</sequence>
<accession>A0A2P2KG96</accession>
<dbReference type="EMBL" id="GGEC01024262">
    <property type="protein sequence ID" value="MBX04746.1"/>
    <property type="molecule type" value="Transcribed_RNA"/>
</dbReference>